<keyword evidence="1" id="KW-0732">Signal</keyword>
<protein>
    <submittedName>
        <fullName evidence="2">Uncharacterized protein</fullName>
    </submittedName>
</protein>
<feature type="chain" id="PRO_5046703564" evidence="1">
    <location>
        <begin position="37"/>
        <end position="124"/>
    </location>
</feature>
<name>A0ABT3DYB7_9XANT</name>
<accession>A0ABT3DYB7</accession>
<keyword evidence="3" id="KW-1185">Reference proteome</keyword>
<evidence type="ECO:0000313" key="2">
    <source>
        <dbReference type="EMBL" id="MCW0400341.1"/>
    </source>
</evidence>
<dbReference type="EMBL" id="JANFWR010000020">
    <property type="protein sequence ID" value="MCW0400341.1"/>
    <property type="molecule type" value="Genomic_DNA"/>
</dbReference>
<gene>
    <name evidence="2" type="ORF">NB700_002897</name>
</gene>
<feature type="signal peptide" evidence="1">
    <location>
        <begin position="1"/>
        <end position="36"/>
    </location>
</feature>
<dbReference type="Proteomes" id="UP001320843">
    <property type="component" value="Unassembled WGS sequence"/>
</dbReference>
<organism evidence="2 3">
    <name type="scientific">Xanthomonas sacchari</name>
    <dbReference type="NCBI Taxonomy" id="56458"/>
    <lineage>
        <taxon>Bacteria</taxon>
        <taxon>Pseudomonadati</taxon>
        <taxon>Pseudomonadota</taxon>
        <taxon>Gammaproteobacteria</taxon>
        <taxon>Lysobacterales</taxon>
        <taxon>Lysobacteraceae</taxon>
        <taxon>Xanthomonas</taxon>
    </lineage>
</organism>
<sequence>MSVSTFTTQTNGHDTMKLQAALCLSLIVLYCAPAAAVTETDKQVDRLGVQGVQGGATAYFSVKDALSTTCKFDIVYLNLGDEFGKAAYASLLAAQTSGKKLSRFEYWQSAPGETCTLSLVESHS</sequence>
<reference evidence="2 3" key="1">
    <citation type="submission" date="2022-06" db="EMBL/GenBank/DDBJ databases">
        <title>Dynamics of rice microbiomes reveals core vertical transmitted seed endophytes.</title>
        <authorList>
            <person name="Liao K."/>
            <person name="Zhang X."/>
        </authorList>
    </citation>
    <scope>NUCLEOTIDE SEQUENCE [LARGE SCALE GENOMIC DNA]</scope>
    <source>
        <strain evidence="2 3">YT10-10-1</strain>
    </source>
</reference>
<comment type="caution">
    <text evidence="2">The sequence shown here is derived from an EMBL/GenBank/DDBJ whole genome shotgun (WGS) entry which is preliminary data.</text>
</comment>
<evidence type="ECO:0000256" key="1">
    <source>
        <dbReference type="SAM" id="SignalP"/>
    </source>
</evidence>
<proteinExistence type="predicted"/>
<evidence type="ECO:0000313" key="3">
    <source>
        <dbReference type="Proteomes" id="UP001320843"/>
    </source>
</evidence>